<evidence type="ECO:0000256" key="1">
    <source>
        <dbReference type="SAM" id="MobiDB-lite"/>
    </source>
</evidence>
<organism evidence="2 3">
    <name type="scientific">Colletotrichum lupini</name>
    <dbReference type="NCBI Taxonomy" id="145971"/>
    <lineage>
        <taxon>Eukaryota</taxon>
        <taxon>Fungi</taxon>
        <taxon>Dikarya</taxon>
        <taxon>Ascomycota</taxon>
        <taxon>Pezizomycotina</taxon>
        <taxon>Sordariomycetes</taxon>
        <taxon>Hypocreomycetidae</taxon>
        <taxon>Glomerellales</taxon>
        <taxon>Glomerellaceae</taxon>
        <taxon>Colletotrichum</taxon>
        <taxon>Colletotrichum acutatum species complex</taxon>
    </lineage>
</organism>
<gene>
    <name evidence="2" type="ORF">CLUP02_11011</name>
</gene>
<dbReference type="EMBL" id="CP019477">
    <property type="protein sequence ID" value="UQC85513.1"/>
    <property type="molecule type" value="Genomic_DNA"/>
</dbReference>
<sequence length="212" mass="23823">MAPSTSKELPDVEIDLLRTEIWAQPKDASLLSVTEQIILNNLEVIARQNTLILQLFMKNDQETSKAKKFVFWAKSTRKSKRRRLDSSEDEGESDDNEDQAATKVLHQRFSEKMLEKYRKFIRETGYTPYVKKGKSITMAKNAVEFREALADGVESDDDSDAGSMYAHFQKLSEDALQAVYLSLGQRLKTKPASSGNGDGSSRAMNSDEALSS</sequence>
<dbReference type="Proteomes" id="UP000830671">
    <property type="component" value="Chromosome 5"/>
</dbReference>
<keyword evidence="3" id="KW-1185">Reference proteome</keyword>
<feature type="compositionally biased region" description="Polar residues" evidence="1">
    <location>
        <begin position="202"/>
        <end position="212"/>
    </location>
</feature>
<dbReference type="AlphaFoldDB" id="A0A9Q8SXV0"/>
<dbReference type="GeneID" id="73344992"/>
<feature type="compositionally biased region" description="Acidic residues" evidence="1">
    <location>
        <begin position="87"/>
        <end position="98"/>
    </location>
</feature>
<feature type="region of interest" description="Disordered" evidence="1">
    <location>
        <begin position="188"/>
        <end position="212"/>
    </location>
</feature>
<reference evidence="2" key="1">
    <citation type="journal article" date="2021" name="Mol. Plant Microbe Interact.">
        <title>Complete Genome Sequence of the Plant-Pathogenic Fungus Colletotrichum lupini.</title>
        <authorList>
            <person name="Baroncelli R."/>
            <person name="Pensec F."/>
            <person name="Da Lio D."/>
            <person name="Boufleur T."/>
            <person name="Vicente I."/>
            <person name="Sarrocco S."/>
            <person name="Picot A."/>
            <person name="Baraldi E."/>
            <person name="Sukno S."/>
            <person name="Thon M."/>
            <person name="Le Floch G."/>
        </authorList>
    </citation>
    <scope>NUCLEOTIDE SEQUENCE</scope>
    <source>
        <strain evidence="2">IMI 504893</strain>
    </source>
</reference>
<accession>A0A9Q8SXV0</accession>
<proteinExistence type="predicted"/>
<dbReference type="RefSeq" id="XP_049147127.1">
    <property type="nucleotide sequence ID" value="XM_049289982.1"/>
</dbReference>
<evidence type="ECO:0000313" key="2">
    <source>
        <dbReference type="EMBL" id="UQC85513.1"/>
    </source>
</evidence>
<name>A0A9Q8SXV0_9PEZI</name>
<feature type="region of interest" description="Disordered" evidence="1">
    <location>
        <begin position="81"/>
        <end position="100"/>
    </location>
</feature>
<protein>
    <submittedName>
        <fullName evidence="2">Uncharacterized protein</fullName>
    </submittedName>
</protein>
<dbReference type="KEGG" id="clup:CLUP02_11011"/>
<evidence type="ECO:0000313" key="3">
    <source>
        <dbReference type="Proteomes" id="UP000830671"/>
    </source>
</evidence>